<evidence type="ECO:0000256" key="6">
    <source>
        <dbReference type="PIRSR" id="PIRSR005091-1"/>
    </source>
</evidence>
<dbReference type="GO" id="GO:0005886">
    <property type="term" value="C:plasma membrane"/>
    <property type="evidence" value="ECO:0007669"/>
    <property type="project" value="UniProtKB-SubCell"/>
</dbReference>
<dbReference type="InterPro" id="IPR017850">
    <property type="entry name" value="Alkaline_phosphatase_core_sf"/>
</dbReference>
<dbReference type="STRING" id="313594.PI23P_08650"/>
<comment type="subcellular location">
    <subcellularLocation>
        <location evidence="1">Cell membrane</location>
        <topology evidence="1">Multi-pass membrane protein</topology>
    </subcellularLocation>
</comment>
<comment type="caution">
    <text evidence="11">The sequence shown here is derived from an EMBL/GenBank/DDBJ whole genome shotgun (WGS) entry which is preliminary data.</text>
</comment>
<feature type="binding site" evidence="8">
    <location>
        <position position="324"/>
    </location>
    <ligand>
        <name>Mn(2+)</name>
        <dbReference type="ChEBI" id="CHEBI:29035"/>
    </ligand>
</feature>
<evidence type="ECO:0000256" key="2">
    <source>
        <dbReference type="ARBA" id="ARBA00022475"/>
    </source>
</evidence>
<sequence length="673" mass="77747">MLKKIPNYIKYIFTNVLFLFIYIAFFRGLFYLFFAQLENNIASEIQKAILLGLRFDLKLAALTFFPLALLVLITNYRFFENQIYKKIAAVYLTFSYLILTLFYIFDFGYYEYLSIRLDASSLRFLSNFKISFQVLIESYPVYKGAIGLLILAFVSYRYATFIYSLFSEIQQKITNKLKAVFFILSILLLSFGVYNSFTHYPLRWSEAFFSKNNTINQFTLNPVLYFFDSFAFRSEGVDLEKFKTYYPVIAKQLNLPQDSVHFKKKVTFNDPFIEKPNIIYVMLESTGTATLSFYGNPLDSSPKMDSIIKKSLNFSKFYVHKPGTAASVFASITGLPDIEDVKTASRNPLIIDQRIIFDQLDGYAKRYFLGGSANWANIRGVFQSNIKDLKIFEEGSFEEENRADVWGIDDYDLFKESDKELQKLHKEGKPFVAYIQTATNHMPFTIPNKKENFSAISENDIDEKTLLKGGFRSLGQLNGIRYLDFNVARFLERAKTAGYYDNSIFVFFGDHQGGMKKLDFLKNNEDALGIQVHHVPFFIHSPRYAKPQKITKYAKLIDVFPTVTSLAKINYDNYTLGQDLLDSMTNNTAAFVYLQNKGEKAVGLLKDGYYLEKTNSSKKSSLFSLETNKVKNIKLEKPEIAQAMDSLLSAFYHSTKYLYFNNKKQAKKLSEIK</sequence>
<organism evidence="11 12">
    <name type="scientific">Polaribacter irgensii 23-P</name>
    <dbReference type="NCBI Taxonomy" id="313594"/>
    <lineage>
        <taxon>Bacteria</taxon>
        <taxon>Pseudomonadati</taxon>
        <taxon>Bacteroidota</taxon>
        <taxon>Flavobacteriia</taxon>
        <taxon>Flavobacteriales</taxon>
        <taxon>Flavobacteriaceae</taxon>
    </lineage>
</organism>
<feature type="binding site" evidence="8">
    <location>
        <position position="284"/>
    </location>
    <ligand>
        <name>Mn(2+)</name>
        <dbReference type="ChEBI" id="CHEBI:29035"/>
    </ligand>
</feature>
<dbReference type="PIRSF" id="PIRSF005091">
    <property type="entry name" value="Mmb_sulf_HI1246"/>
    <property type="match status" value="1"/>
</dbReference>
<feature type="transmembrane region" description="Helical" evidence="9">
    <location>
        <begin position="88"/>
        <end position="105"/>
    </location>
</feature>
<dbReference type="PANTHER" id="PTHR47371">
    <property type="entry name" value="LIPOTEICHOIC ACID SYNTHASE"/>
    <property type="match status" value="1"/>
</dbReference>
<dbReference type="CDD" id="cd16015">
    <property type="entry name" value="LTA_synthase"/>
    <property type="match status" value="1"/>
</dbReference>
<dbReference type="PANTHER" id="PTHR47371:SF3">
    <property type="entry name" value="PHOSPHOGLYCEROL TRANSFERASE I"/>
    <property type="match status" value="1"/>
</dbReference>
<keyword evidence="7" id="KW-0479">Metal-binding</keyword>
<keyword evidence="4 9" id="KW-1133">Transmembrane helix</keyword>
<dbReference type="GO" id="GO:0046872">
    <property type="term" value="F:metal ion binding"/>
    <property type="evidence" value="ECO:0007669"/>
    <property type="project" value="UniProtKB-KW"/>
</dbReference>
<evidence type="ECO:0000256" key="1">
    <source>
        <dbReference type="ARBA" id="ARBA00004651"/>
    </source>
</evidence>
<protein>
    <submittedName>
        <fullName evidence="11">Sulfatase family protein</fullName>
    </submittedName>
</protein>
<dbReference type="EMBL" id="AAOG01000002">
    <property type="protein sequence ID" value="EAR12682.1"/>
    <property type="molecule type" value="Genomic_DNA"/>
</dbReference>
<evidence type="ECO:0000313" key="11">
    <source>
        <dbReference type="EMBL" id="EAR12682.1"/>
    </source>
</evidence>
<evidence type="ECO:0000256" key="8">
    <source>
        <dbReference type="PIRSR" id="PIRSR005091-3"/>
    </source>
</evidence>
<accession>A4BZT9</accession>
<feature type="binding site" evidence="8">
    <location>
        <position position="511"/>
    </location>
    <ligand>
        <name>Mn(2+)</name>
        <dbReference type="ChEBI" id="CHEBI:29035"/>
    </ligand>
</feature>
<dbReference type="InterPro" id="IPR012160">
    <property type="entry name" value="LtaS-like"/>
</dbReference>
<dbReference type="Pfam" id="PF00884">
    <property type="entry name" value="Sulfatase"/>
    <property type="match status" value="1"/>
</dbReference>
<evidence type="ECO:0000256" key="5">
    <source>
        <dbReference type="ARBA" id="ARBA00023136"/>
    </source>
</evidence>
<dbReference type="OrthoDB" id="9777768at2"/>
<feature type="transmembrane region" description="Helical" evidence="9">
    <location>
        <begin position="12"/>
        <end position="37"/>
    </location>
</feature>
<dbReference type="Proteomes" id="UP000003053">
    <property type="component" value="Unassembled WGS sequence"/>
</dbReference>
<dbReference type="AlphaFoldDB" id="A4BZT9"/>
<gene>
    <name evidence="11" type="ORF">PI23P_08650</name>
</gene>
<feature type="binding site" evidence="8">
    <location>
        <position position="510"/>
    </location>
    <ligand>
        <name>Mn(2+)</name>
        <dbReference type="ChEBI" id="CHEBI:29035"/>
    </ligand>
</feature>
<dbReference type="HOGENOM" id="CLU_014653_2_0_10"/>
<keyword evidence="2" id="KW-1003">Cell membrane</keyword>
<feature type="active site" evidence="6">
    <location>
        <position position="324"/>
    </location>
</feature>
<evidence type="ECO:0000256" key="3">
    <source>
        <dbReference type="ARBA" id="ARBA00022692"/>
    </source>
</evidence>
<dbReference type="InterPro" id="IPR050448">
    <property type="entry name" value="OpgB/LTA_synthase_biosynth"/>
</dbReference>
<evidence type="ECO:0000256" key="7">
    <source>
        <dbReference type="PIRSR" id="PIRSR005091-2"/>
    </source>
</evidence>
<evidence type="ECO:0000259" key="10">
    <source>
        <dbReference type="Pfam" id="PF00884"/>
    </source>
</evidence>
<keyword evidence="5 9" id="KW-0472">Membrane</keyword>
<feature type="domain" description="Sulfatase N-terminal" evidence="10">
    <location>
        <begin position="276"/>
        <end position="568"/>
    </location>
</feature>
<dbReference type="SUPFAM" id="SSF53649">
    <property type="entry name" value="Alkaline phosphatase-like"/>
    <property type="match status" value="1"/>
</dbReference>
<keyword evidence="3 9" id="KW-0812">Transmembrane</keyword>
<dbReference type="RefSeq" id="WP_004570350.1">
    <property type="nucleotide sequence ID" value="NZ_CH724148.1"/>
</dbReference>
<evidence type="ECO:0000256" key="4">
    <source>
        <dbReference type="ARBA" id="ARBA00022989"/>
    </source>
</evidence>
<dbReference type="eggNOG" id="COG1368">
    <property type="taxonomic scope" value="Bacteria"/>
</dbReference>
<feature type="binding site" evidence="7">
    <location>
        <position position="441"/>
    </location>
    <ligand>
        <name>substrate</name>
    </ligand>
</feature>
<proteinExistence type="predicted"/>
<dbReference type="Gene3D" id="3.40.720.10">
    <property type="entry name" value="Alkaline Phosphatase, subunit A"/>
    <property type="match status" value="1"/>
</dbReference>
<name>A4BZT9_9FLAO</name>
<keyword evidence="7" id="KW-0464">Manganese</keyword>
<feature type="transmembrane region" description="Helical" evidence="9">
    <location>
        <begin position="145"/>
        <end position="166"/>
    </location>
</feature>
<evidence type="ECO:0000313" key="12">
    <source>
        <dbReference type="Proteomes" id="UP000003053"/>
    </source>
</evidence>
<feature type="transmembrane region" description="Helical" evidence="9">
    <location>
        <begin position="178"/>
        <end position="197"/>
    </location>
</feature>
<feature type="transmembrane region" description="Helical" evidence="9">
    <location>
        <begin position="57"/>
        <end position="76"/>
    </location>
</feature>
<dbReference type="InterPro" id="IPR000917">
    <property type="entry name" value="Sulfatase_N"/>
</dbReference>
<evidence type="ECO:0000256" key="9">
    <source>
        <dbReference type="SAM" id="Phobius"/>
    </source>
</evidence>
<reference evidence="11 12" key="1">
    <citation type="submission" date="2006-02" db="EMBL/GenBank/DDBJ databases">
        <authorList>
            <person name="Murray A."/>
            <person name="Staley J."/>
            <person name="Ferriera S."/>
            <person name="Johnson J."/>
            <person name="Kravitz S."/>
            <person name="Halpern A."/>
            <person name="Remington K."/>
            <person name="Beeson K."/>
            <person name="Tran B."/>
            <person name="Rogers Y.-H."/>
            <person name="Friedman R."/>
            <person name="Venter J.C."/>
        </authorList>
    </citation>
    <scope>NUCLEOTIDE SEQUENCE [LARGE SCALE GENOMIC DNA]</scope>
    <source>
        <strain evidence="11 12">23-P</strain>
    </source>
</reference>
<keyword evidence="12" id="KW-1185">Reference proteome</keyword>